<evidence type="ECO:0000259" key="1">
    <source>
        <dbReference type="Pfam" id="PF21056"/>
    </source>
</evidence>
<evidence type="ECO:0000313" key="3">
    <source>
        <dbReference type="Proteomes" id="UP001234178"/>
    </source>
</evidence>
<dbReference type="PANTHER" id="PTHR31569:SF4">
    <property type="entry name" value="SWIM-TYPE DOMAIN-CONTAINING PROTEIN"/>
    <property type="match status" value="1"/>
</dbReference>
<accession>A0ABQ9YU79</accession>
<name>A0ABQ9YU79_9CRUS</name>
<organism evidence="2 3">
    <name type="scientific">Daphnia magna</name>
    <dbReference type="NCBI Taxonomy" id="35525"/>
    <lineage>
        <taxon>Eukaryota</taxon>
        <taxon>Metazoa</taxon>
        <taxon>Ecdysozoa</taxon>
        <taxon>Arthropoda</taxon>
        <taxon>Crustacea</taxon>
        <taxon>Branchiopoda</taxon>
        <taxon>Diplostraca</taxon>
        <taxon>Cladocera</taxon>
        <taxon>Anomopoda</taxon>
        <taxon>Daphniidae</taxon>
        <taxon>Daphnia</taxon>
    </lineage>
</organism>
<evidence type="ECO:0000313" key="2">
    <source>
        <dbReference type="EMBL" id="KAK4004213.1"/>
    </source>
</evidence>
<dbReference type="Pfam" id="PF21056">
    <property type="entry name" value="ZSWIM1-3_RNaseH-like"/>
    <property type="match status" value="1"/>
</dbReference>
<dbReference type="Proteomes" id="UP001234178">
    <property type="component" value="Unassembled WGS sequence"/>
</dbReference>
<comment type="caution">
    <text evidence="2">The sequence shown here is derived from an EMBL/GenBank/DDBJ whole genome shotgun (WGS) entry which is preliminary data.</text>
</comment>
<dbReference type="PANTHER" id="PTHR31569">
    <property type="entry name" value="SWIM-TYPE DOMAIN-CONTAINING PROTEIN"/>
    <property type="match status" value="1"/>
</dbReference>
<dbReference type="InterPro" id="IPR048324">
    <property type="entry name" value="ZSWIM1-3_RNaseH-like"/>
</dbReference>
<keyword evidence="3" id="KW-1185">Reference proteome</keyword>
<proteinExistence type="predicted"/>
<dbReference type="InterPro" id="IPR052579">
    <property type="entry name" value="Zinc_finger_SWIM"/>
</dbReference>
<protein>
    <recommendedName>
        <fullName evidence="1">ZSWIM1/3 RNaseH-like domain-containing protein</fullName>
    </recommendedName>
</protein>
<feature type="domain" description="ZSWIM1/3 RNaseH-like" evidence="1">
    <location>
        <begin position="107"/>
        <end position="162"/>
    </location>
</feature>
<gene>
    <name evidence="2" type="ORF">OUZ56_005955</name>
</gene>
<sequence length="233" mass="26585">MYARKKHLGPEALAFAEATLSAGTQPTKVRKLLQDKYGANLISKDLVNIKQTLTGKPDNEWIDTVDYMMEQQKDHNNVIKVLHNSDGEVAAIFVQLEKQRQLYKTYEDNNGDGQPVAMFLVKEETTDSISTCLEVFSENNDISVTKVTVTDKDCAEIAALANFHYTIKDVLQKTKRFPEVLRTLVNIILLCLSDRQVKQNMRELRFSTKSKHPLLQNYAKSISPYAWTKVEEE</sequence>
<dbReference type="EMBL" id="JAOYFB010000001">
    <property type="protein sequence ID" value="KAK4004213.1"/>
    <property type="molecule type" value="Genomic_DNA"/>
</dbReference>
<reference evidence="2 3" key="1">
    <citation type="journal article" date="2023" name="Nucleic Acids Res.">
        <title>The hologenome of Daphnia magna reveals possible DNA methylation and microbiome-mediated evolution of the host genome.</title>
        <authorList>
            <person name="Chaturvedi A."/>
            <person name="Li X."/>
            <person name="Dhandapani V."/>
            <person name="Marshall H."/>
            <person name="Kissane S."/>
            <person name="Cuenca-Cambronero M."/>
            <person name="Asole G."/>
            <person name="Calvet F."/>
            <person name="Ruiz-Romero M."/>
            <person name="Marangio P."/>
            <person name="Guigo R."/>
            <person name="Rago D."/>
            <person name="Mirbahai L."/>
            <person name="Eastwood N."/>
            <person name="Colbourne J.K."/>
            <person name="Zhou J."/>
            <person name="Mallon E."/>
            <person name="Orsini L."/>
        </authorList>
    </citation>
    <scope>NUCLEOTIDE SEQUENCE [LARGE SCALE GENOMIC DNA]</scope>
    <source>
        <strain evidence="2">LRV0_1</strain>
    </source>
</reference>